<organism evidence="1 2">
    <name type="scientific">Acaulospora colombiana</name>
    <dbReference type="NCBI Taxonomy" id="27376"/>
    <lineage>
        <taxon>Eukaryota</taxon>
        <taxon>Fungi</taxon>
        <taxon>Fungi incertae sedis</taxon>
        <taxon>Mucoromycota</taxon>
        <taxon>Glomeromycotina</taxon>
        <taxon>Glomeromycetes</taxon>
        <taxon>Diversisporales</taxon>
        <taxon>Acaulosporaceae</taxon>
        <taxon>Acaulospora</taxon>
    </lineage>
</organism>
<protein>
    <submittedName>
        <fullName evidence="1">12073_t:CDS:1</fullName>
    </submittedName>
</protein>
<keyword evidence="2" id="KW-1185">Reference proteome</keyword>
<comment type="caution">
    <text evidence="1">The sequence shown here is derived from an EMBL/GenBank/DDBJ whole genome shotgun (WGS) entry which is preliminary data.</text>
</comment>
<accession>A0ACA9M566</accession>
<proteinExistence type="predicted"/>
<sequence>CRDCKYASMCRGLRSALRGTAQQTRKRGDHAVYPKHYVSTIGSAGSLWTLECAASLKLLLAVLDRNG</sequence>
<evidence type="ECO:0000313" key="1">
    <source>
        <dbReference type="EMBL" id="CAG8564491.1"/>
    </source>
</evidence>
<feature type="non-terminal residue" evidence="1">
    <location>
        <position position="1"/>
    </location>
</feature>
<name>A0ACA9M566_9GLOM</name>
<dbReference type="Proteomes" id="UP000789525">
    <property type="component" value="Unassembled WGS sequence"/>
</dbReference>
<reference evidence="1" key="1">
    <citation type="submission" date="2021-06" db="EMBL/GenBank/DDBJ databases">
        <authorList>
            <person name="Kallberg Y."/>
            <person name="Tangrot J."/>
            <person name="Rosling A."/>
        </authorList>
    </citation>
    <scope>NUCLEOTIDE SEQUENCE</scope>
    <source>
        <strain evidence="1">CL356</strain>
    </source>
</reference>
<evidence type="ECO:0000313" key="2">
    <source>
        <dbReference type="Proteomes" id="UP000789525"/>
    </source>
</evidence>
<gene>
    <name evidence="1" type="ORF">ACOLOM_LOCUS5361</name>
</gene>
<dbReference type="EMBL" id="CAJVPT010009785">
    <property type="protein sequence ID" value="CAG8564491.1"/>
    <property type="molecule type" value="Genomic_DNA"/>
</dbReference>